<dbReference type="PANTHER" id="PTHR21713">
    <property type="entry name" value="NASCENT POLYPEPTIDE ASSOCIATED COMPLEX ALPHA SUBUNIT-RELATED"/>
    <property type="match status" value="1"/>
</dbReference>
<proteinExistence type="predicted"/>
<evidence type="ECO:0000256" key="1">
    <source>
        <dbReference type="SAM" id="MobiDB-lite"/>
    </source>
</evidence>
<dbReference type="InterPro" id="IPR038187">
    <property type="entry name" value="NAC_A/B_dom_sf"/>
</dbReference>
<dbReference type="Gene3D" id="2.20.70.30">
    <property type="entry name" value="Nascent polypeptide-associated complex domain"/>
    <property type="match status" value="1"/>
</dbReference>
<feature type="region of interest" description="Disordered" evidence="1">
    <location>
        <begin position="31"/>
        <end position="62"/>
    </location>
</feature>
<feature type="compositionally biased region" description="Basic and acidic residues" evidence="1">
    <location>
        <begin position="48"/>
        <end position="60"/>
    </location>
</feature>
<name>A0AAD4R5K1_9BILA</name>
<comment type="caution">
    <text evidence="3">The sequence shown here is derived from an EMBL/GenBank/DDBJ whole genome shotgun (WGS) entry which is preliminary data.</text>
</comment>
<dbReference type="InterPro" id="IPR016641">
    <property type="entry name" value="EGD2/NACA0like"/>
</dbReference>
<gene>
    <name evidence="3" type="ORF">DdX_10400</name>
</gene>
<dbReference type="EMBL" id="JAKKPZ010000023">
    <property type="protein sequence ID" value="KAI1711147.1"/>
    <property type="molecule type" value="Genomic_DNA"/>
</dbReference>
<dbReference type="SMART" id="SM01407">
    <property type="entry name" value="NAC"/>
    <property type="match status" value="1"/>
</dbReference>
<accession>A0AAD4R5K1</accession>
<dbReference type="AlphaFoldDB" id="A0AAD4R5K1"/>
<dbReference type="Pfam" id="PF01849">
    <property type="entry name" value="NAC"/>
    <property type="match status" value="1"/>
</dbReference>
<dbReference type="PROSITE" id="PS51151">
    <property type="entry name" value="NAC_AB"/>
    <property type="match status" value="1"/>
</dbReference>
<feature type="compositionally biased region" description="Low complexity" evidence="1">
    <location>
        <begin position="32"/>
        <end position="45"/>
    </location>
</feature>
<dbReference type="CDD" id="cd22054">
    <property type="entry name" value="NAC_NACA"/>
    <property type="match status" value="1"/>
</dbReference>
<feature type="domain" description="NAC-A/B" evidence="2">
    <location>
        <begin position="57"/>
        <end position="124"/>
    </location>
</feature>
<reference evidence="3" key="1">
    <citation type="submission" date="2022-01" db="EMBL/GenBank/DDBJ databases">
        <title>Genome Sequence Resource for Two Populations of Ditylenchus destructor, the Migratory Endoparasitic Phytonematode.</title>
        <authorList>
            <person name="Zhang H."/>
            <person name="Lin R."/>
            <person name="Xie B."/>
        </authorList>
    </citation>
    <scope>NUCLEOTIDE SEQUENCE</scope>
    <source>
        <strain evidence="3">BazhouSP</strain>
    </source>
</reference>
<evidence type="ECO:0000259" key="2">
    <source>
        <dbReference type="PROSITE" id="PS51151"/>
    </source>
</evidence>
<evidence type="ECO:0000313" key="4">
    <source>
        <dbReference type="Proteomes" id="UP001201812"/>
    </source>
</evidence>
<dbReference type="Gene3D" id="1.10.8.10">
    <property type="entry name" value="DNA helicase RuvA subunit, C-terminal domain"/>
    <property type="match status" value="1"/>
</dbReference>
<sequence>MSTSSSTKKEKNDEVIDAIFGQMSALSADLPSVENDNDLVNNENSEISTDKQQQKESKAEKKARHVLGKLNLERVHGVNQIIMRQKPDLHIVFNNPEVYVYKNALSDNYVIYGKYETRSAALDRMMWNSQFLQSQPINSNQEYLLNPDYAKYANNENNSVSMEEKELSENINEKDIELVMSNTPNCTRFMAMKALKDAKGDLYHMLYLLDNNANYLYSTPHLAKDNIHIRLL</sequence>
<keyword evidence="4" id="KW-1185">Reference proteome</keyword>
<organism evidence="3 4">
    <name type="scientific">Ditylenchus destructor</name>
    <dbReference type="NCBI Taxonomy" id="166010"/>
    <lineage>
        <taxon>Eukaryota</taxon>
        <taxon>Metazoa</taxon>
        <taxon>Ecdysozoa</taxon>
        <taxon>Nematoda</taxon>
        <taxon>Chromadorea</taxon>
        <taxon>Rhabditida</taxon>
        <taxon>Tylenchina</taxon>
        <taxon>Tylenchomorpha</taxon>
        <taxon>Sphaerularioidea</taxon>
        <taxon>Anguinidae</taxon>
        <taxon>Anguininae</taxon>
        <taxon>Ditylenchus</taxon>
    </lineage>
</organism>
<protein>
    <submittedName>
        <fullName evidence="3">NAC domain-containing protein</fullName>
    </submittedName>
</protein>
<dbReference type="InterPro" id="IPR002715">
    <property type="entry name" value="Nas_poly-pep-assoc_cplx_dom"/>
</dbReference>
<dbReference type="Proteomes" id="UP001201812">
    <property type="component" value="Unassembled WGS sequence"/>
</dbReference>
<dbReference type="GO" id="GO:0005854">
    <property type="term" value="C:nascent polypeptide-associated complex"/>
    <property type="evidence" value="ECO:0007669"/>
    <property type="project" value="InterPro"/>
</dbReference>
<evidence type="ECO:0000313" key="3">
    <source>
        <dbReference type="EMBL" id="KAI1711147.1"/>
    </source>
</evidence>